<reference evidence="10 11" key="1">
    <citation type="submission" date="2020-06" db="EMBL/GenBank/DDBJ databases">
        <authorList>
            <consortium name="Wellcome Sanger Institute Data Sharing"/>
        </authorList>
    </citation>
    <scope>NUCLEOTIDE SEQUENCE [LARGE SCALE GENOMIC DNA]</scope>
</reference>
<evidence type="ECO:0000256" key="1">
    <source>
        <dbReference type="ARBA" id="ARBA00007623"/>
    </source>
</evidence>
<dbReference type="EC" id="3.4.22.54" evidence="7"/>
<dbReference type="GO" id="GO:0005509">
    <property type="term" value="F:calcium ion binding"/>
    <property type="evidence" value="ECO:0007669"/>
    <property type="project" value="UniProtKB-UniRule"/>
</dbReference>
<dbReference type="PROSITE" id="PS50203">
    <property type="entry name" value="CALPAIN_CAT"/>
    <property type="match status" value="1"/>
</dbReference>
<dbReference type="SMART" id="SM00230">
    <property type="entry name" value="CysPc"/>
    <property type="match status" value="1"/>
</dbReference>
<keyword evidence="4 6" id="KW-0788">Thiol protease</keyword>
<reference evidence="10" key="3">
    <citation type="submission" date="2025-09" db="UniProtKB">
        <authorList>
            <consortium name="Ensembl"/>
        </authorList>
    </citation>
    <scope>IDENTIFICATION</scope>
</reference>
<dbReference type="InterPro" id="IPR022684">
    <property type="entry name" value="Calpain_cysteine_protease"/>
</dbReference>
<feature type="active site" evidence="5 6">
    <location>
        <position position="295"/>
    </location>
</feature>
<evidence type="ECO:0000256" key="5">
    <source>
        <dbReference type="PIRSR" id="PIRSR622684-1"/>
    </source>
</evidence>
<dbReference type="SUPFAM" id="SSF49758">
    <property type="entry name" value="Calpain large subunit, middle domain (domain III)"/>
    <property type="match status" value="1"/>
</dbReference>
<dbReference type="AlphaFoldDB" id="A0AAY4C4B3"/>
<dbReference type="Gene3D" id="1.10.238.10">
    <property type="entry name" value="EF-hand"/>
    <property type="match status" value="1"/>
</dbReference>
<dbReference type="PRINTS" id="PR00704">
    <property type="entry name" value="CALPAIN"/>
</dbReference>
<dbReference type="InterPro" id="IPR011992">
    <property type="entry name" value="EF-hand-dom_pair"/>
</dbReference>
<name>A0AAY4C4B3_9TELE</name>
<protein>
    <recommendedName>
        <fullName evidence="7">Calpain-3</fullName>
        <ecNumber evidence="7">3.4.22.54</ecNumber>
    </recommendedName>
</protein>
<keyword evidence="7" id="KW-0963">Cytoplasm</keyword>
<dbReference type="PANTHER" id="PTHR10183:SF329">
    <property type="entry name" value="CALPAIN-3"/>
    <property type="match status" value="1"/>
</dbReference>
<evidence type="ECO:0000256" key="2">
    <source>
        <dbReference type="ARBA" id="ARBA00022670"/>
    </source>
</evidence>
<comment type="subunit">
    <text evidence="7">Homodimer.</text>
</comment>
<comment type="similarity">
    <text evidence="1 7">Belongs to the peptidase C2 family.</text>
</comment>
<proteinExistence type="inferred from homology"/>
<dbReference type="CDD" id="cd00214">
    <property type="entry name" value="Calpain_III"/>
    <property type="match status" value="1"/>
</dbReference>
<evidence type="ECO:0000259" key="8">
    <source>
        <dbReference type="PROSITE" id="PS50203"/>
    </source>
</evidence>
<dbReference type="InterPro" id="IPR038765">
    <property type="entry name" value="Papain-like_cys_pep_sf"/>
</dbReference>
<dbReference type="InterPro" id="IPR036213">
    <property type="entry name" value="Calpain_III_sf"/>
</dbReference>
<dbReference type="FunFam" id="2.60.120.380:FF:000002">
    <property type="entry name" value="calpain-3 isoform X1"/>
    <property type="match status" value="1"/>
</dbReference>
<evidence type="ECO:0000313" key="10">
    <source>
        <dbReference type="Ensembl" id="ENSDCDP00010027807.1"/>
    </source>
</evidence>
<dbReference type="PANTHER" id="PTHR10183">
    <property type="entry name" value="CALPAIN"/>
    <property type="match status" value="1"/>
</dbReference>
<dbReference type="InterPro" id="IPR022682">
    <property type="entry name" value="Calpain_domain_III"/>
</dbReference>
<dbReference type="GO" id="GO:0005737">
    <property type="term" value="C:cytoplasm"/>
    <property type="evidence" value="ECO:0007669"/>
    <property type="project" value="UniProtKB-SubCell"/>
</dbReference>
<dbReference type="GO" id="GO:0006508">
    <property type="term" value="P:proteolysis"/>
    <property type="evidence" value="ECO:0007669"/>
    <property type="project" value="UniProtKB-UniRule"/>
</dbReference>
<dbReference type="Ensembl" id="ENSDCDT00010034310.1">
    <property type="protein sequence ID" value="ENSDCDP00010027807.1"/>
    <property type="gene ID" value="ENSDCDG00010017511.1"/>
</dbReference>
<keyword evidence="7" id="KW-0106">Calcium</keyword>
<evidence type="ECO:0000259" key="9">
    <source>
        <dbReference type="PROSITE" id="PS50222"/>
    </source>
</evidence>
<gene>
    <name evidence="10" type="primary">capn3a</name>
</gene>
<dbReference type="FunFam" id="3.90.70.10:FF:000001">
    <property type="entry name" value="Calpain-1 catalytic subunit"/>
    <property type="match status" value="1"/>
</dbReference>
<keyword evidence="11" id="KW-1185">Reference proteome</keyword>
<feature type="active site" evidence="5 6">
    <location>
        <position position="267"/>
    </location>
</feature>
<sequence length="695" mass="80306">MPYTPSGFFCDRLIRERERRDGEGSLNKPLRFNGQDYNLLKQEYIQKKALFEDDAFPATVDSLGYKELGPKSNKVKNIVWKRPKEISDNPQFIVGGASRTDICQGDLGDCWLLAAIACLTLNEKLLYRVVPSEQSFSDGYAGLFHFQFWRYGDWVDVVVDDRVPTLNNQLVFTKSAERNEFWSALLEKAYAKLHGSYEALKGGNTTEGMEDFTGGVTEFYEMKEAPKDLYKIMQKALERGSLMGCSIDSLVPARFETRTVTGLVKGHAYSVTGVEECKQNQTQNQSKVRLVRLRNPWGQVEWNGPWSDNSKEWTTLPKVEKDKLQHQNAEDGEFWMSFEDFKKNYTKIEICNLTPDALEDDKIHKWTVSVNEGRWVRGCSAGGCRNYPDTFWTNPQYRLQLLEEDDDPDDNEVACSFVVSLMQKNRRKERKLGANLFTIGFAIYEMHGNKQHMQKEFFLLNTSKARSKSYINLREVTQRFRLSPGEYIIVPSTYEPHQEGEFILRVFSEKRNTSEYVRVNTDKSIMVSALLFSQEMEITANELKNVLNRVLSERKYREIRTDGFSLESCRSMIALMDVSFVSTLQICTGPYHFIWVSHIFVFNQQGIFRHYDSQQTGSINSYEMRNAVNDAGFRLNNQLYDIISMRYANESMNIDFDSFISCLVRLEGMFRAFQAFDQDGDGMIRLSVLEVKSTL</sequence>
<dbReference type="PROSITE" id="PS50222">
    <property type="entry name" value="EF_HAND_2"/>
    <property type="match status" value="1"/>
</dbReference>
<dbReference type="Pfam" id="PF01067">
    <property type="entry name" value="Calpain_III"/>
    <property type="match status" value="1"/>
</dbReference>
<evidence type="ECO:0000256" key="6">
    <source>
        <dbReference type="PROSITE-ProRule" id="PRU00239"/>
    </source>
</evidence>
<accession>A0AAY4C4B3</accession>
<evidence type="ECO:0000256" key="4">
    <source>
        <dbReference type="ARBA" id="ARBA00022807"/>
    </source>
</evidence>
<dbReference type="GO" id="GO:0004198">
    <property type="term" value="F:calcium-dependent cysteine-type endopeptidase activity"/>
    <property type="evidence" value="ECO:0007669"/>
    <property type="project" value="UniProtKB-UniRule"/>
</dbReference>
<dbReference type="SUPFAM" id="SSF54001">
    <property type="entry name" value="Cysteine proteinases"/>
    <property type="match status" value="1"/>
</dbReference>
<evidence type="ECO:0000313" key="11">
    <source>
        <dbReference type="Proteomes" id="UP000694580"/>
    </source>
</evidence>
<dbReference type="GO" id="GO:0043066">
    <property type="term" value="P:negative regulation of apoptotic process"/>
    <property type="evidence" value="ECO:0007669"/>
    <property type="project" value="TreeGrafter"/>
</dbReference>
<dbReference type="InterPro" id="IPR022683">
    <property type="entry name" value="Calpain_III"/>
</dbReference>
<dbReference type="Proteomes" id="UP000694580">
    <property type="component" value="Chromosome 1"/>
</dbReference>
<dbReference type="InterPro" id="IPR001300">
    <property type="entry name" value="Peptidase_C2_calpain_cat"/>
</dbReference>
<organism evidence="10 11">
    <name type="scientific">Denticeps clupeoides</name>
    <name type="common">denticle herring</name>
    <dbReference type="NCBI Taxonomy" id="299321"/>
    <lineage>
        <taxon>Eukaryota</taxon>
        <taxon>Metazoa</taxon>
        <taxon>Chordata</taxon>
        <taxon>Craniata</taxon>
        <taxon>Vertebrata</taxon>
        <taxon>Euteleostomi</taxon>
        <taxon>Actinopterygii</taxon>
        <taxon>Neopterygii</taxon>
        <taxon>Teleostei</taxon>
        <taxon>Clupei</taxon>
        <taxon>Clupeiformes</taxon>
        <taxon>Denticipitoidei</taxon>
        <taxon>Denticipitidae</taxon>
        <taxon>Denticeps</taxon>
    </lineage>
</organism>
<dbReference type="SUPFAM" id="SSF47473">
    <property type="entry name" value="EF-hand"/>
    <property type="match status" value="1"/>
</dbReference>
<comment type="subcellular location">
    <subcellularLocation>
        <location evidence="7">Cytoplasm</location>
    </subcellularLocation>
</comment>
<dbReference type="Gene3D" id="2.60.120.380">
    <property type="match status" value="1"/>
</dbReference>
<dbReference type="Gene3D" id="3.90.70.10">
    <property type="entry name" value="Cysteine proteinases"/>
    <property type="match status" value="1"/>
</dbReference>
<dbReference type="InterPro" id="IPR002048">
    <property type="entry name" value="EF_hand_dom"/>
</dbReference>
<keyword evidence="7" id="KW-0479">Metal-binding</keyword>
<comment type="catalytic activity">
    <reaction evidence="7">
        <text>Broad endopeptidase activity.</text>
        <dbReference type="EC" id="3.4.22.54"/>
    </reaction>
</comment>
<dbReference type="InterPro" id="IPR033883">
    <property type="entry name" value="C2_III"/>
</dbReference>
<reference evidence="10" key="2">
    <citation type="submission" date="2025-08" db="UniProtKB">
        <authorList>
            <consortium name="Ensembl"/>
        </authorList>
    </citation>
    <scope>IDENTIFICATION</scope>
</reference>
<evidence type="ECO:0000256" key="7">
    <source>
        <dbReference type="RuleBase" id="RU367132"/>
    </source>
</evidence>
<evidence type="ECO:0000256" key="3">
    <source>
        <dbReference type="ARBA" id="ARBA00022801"/>
    </source>
</evidence>
<dbReference type="CDD" id="cd00044">
    <property type="entry name" value="CysPc"/>
    <property type="match status" value="1"/>
</dbReference>
<dbReference type="Pfam" id="PF00648">
    <property type="entry name" value="Peptidase_C2"/>
    <property type="match status" value="1"/>
</dbReference>
<keyword evidence="3 6" id="KW-0378">Hydrolase</keyword>
<dbReference type="PROSITE" id="PS00139">
    <property type="entry name" value="THIOL_PROTEASE_CYS"/>
    <property type="match status" value="1"/>
</dbReference>
<dbReference type="InterPro" id="IPR000169">
    <property type="entry name" value="Pept_cys_AS"/>
</dbReference>
<feature type="domain" description="Calpain catalytic" evidence="8">
    <location>
        <begin position="50"/>
        <end position="354"/>
    </location>
</feature>
<feature type="active site" evidence="5 6">
    <location>
        <position position="110"/>
    </location>
</feature>
<comment type="function">
    <text evidence="7">Calcium-regulated non-lysosomal thiol-protease.</text>
</comment>
<dbReference type="SMART" id="SM00720">
    <property type="entry name" value="calpain_III"/>
    <property type="match status" value="1"/>
</dbReference>
<keyword evidence="2 6" id="KW-0645">Protease</keyword>
<feature type="domain" description="EF-hand" evidence="9">
    <location>
        <begin position="664"/>
        <end position="695"/>
    </location>
</feature>
<dbReference type="GeneTree" id="ENSGT00940000156092"/>